<gene>
    <name evidence="1" type="ORF">F8D48_09135</name>
</gene>
<comment type="caution">
    <text evidence="1">The sequence shown here is derived from an EMBL/GenBank/DDBJ whole genome shotgun (WGS) entry which is preliminary data.</text>
</comment>
<reference evidence="1 2" key="1">
    <citation type="submission" date="2019-09" db="EMBL/GenBank/DDBJ databases">
        <title>Whole genome shotgun sequencing (WGS) of Ellagibacter isourolithinifaciens DSM 104140(T) and Adlercreutzia muris DSM 29508(T).</title>
        <authorList>
            <person name="Stoll D.A."/>
            <person name="Danylec N."/>
            <person name="Huch M."/>
        </authorList>
    </citation>
    <scope>NUCLEOTIDE SEQUENCE [LARGE SCALE GENOMIC DNA]</scope>
    <source>
        <strain evidence="1 2">DSM 29508</strain>
    </source>
</reference>
<keyword evidence="2" id="KW-1185">Reference proteome</keyword>
<dbReference type="AlphaFoldDB" id="A0A7C8FZJ2"/>
<evidence type="ECO:0000313" key="1">
    <source>
        <dbReference type="EMBL" id="KAB1642779.1"/>
    </source>
</evidence>
<organism evidence="1 2">
    <name type="scientific">Adlercreutzia muris</name>
    <dbReference type="NCBI Taxonomy" id="1796610"/>
    <lineage>
        <taxon>Bacteria</taxon>
        <taxon>Bacillati</taxon>
        <taxon>Actinomycetota</taxon>
        <taxon>Coriobacteriia</taxon>
        <taxon>Eggerthellales</taxon>
        <taxon>Eggerthellaceae</taxon>
        <taxon>Adlercreutzia</taxon>
    </lineage>
</organism>
<dbReference type="RefSeq" id="WP_151431428.1">
    <property type="nucleotide sequence ID" value="NZ_JANJZI010000002.1"/>
</dbReference>
<evidence type="ECO:0000313" key="2">
    <source>
        <dbReference type="Proteomes" id="UP000479639"/>
    </source>
</evidence>
<protein>
    <submittedName>
        <fullName evidence="1">Uncharacterized protein</fullName>
    </submittedName>
</protein>
<accession>A0A7C8FZJ2</accession>
<dbReference type="Proteomes" id="UP000479639">
    <property type="component" value="Unassembled WGS sequence"/>
</dbReference>
<dbReference type="EMBL" id="WAJS01000030">
    <property type="protein sequence ID" value="KAB1642779.1"/>
    <property type="molecule type" value="Genomic_DNA"/>
</dbReference>
<name>A0A7C8FZJ2_9ACTN</name>
<proteinExistence type="predicted"/>
<sequence length="72" mass="8108">MATAAAVQPVCITTTALAEQLGTRSDKLMALARRAEDPLPVRYLKGKTRYGFVVVPELMEWLERNSEVRSDW</sequence>